<dbReference type="AlphaFoldDB" id="A0A1N7LUF9"/>
<dbReference type="OrthoDB" id="9998749at2"/>
<dbReference type="Proteomes" id="UP001380186">
    <property type="component" value="Chromosome"/>
</dbReference>
<dbReference type="STRING" id="373672.SAMN05421785_102503"/>
<keyword evidence="1" id="KW-0732">Signal</keyword>
<evidence type="ECO:0000313" key="2">
    <source>
        <dbReference type="EMBL" id="BEV04288.1"/>
    </source>
</evidence>
<dbReference type="RefSeq" id="WP_076390947.1">
    <property type="nucleotide sequence ID" value="NZ_AP029022.1"/>
</dbReference>
<dbReference type="EMBL" id="FTOV01000002">
    <property type="protein sequence ID" value="SIS77399.1"/>
    <property type="molecule type" value="Genomic_DNA"/>
</dbReference>
<gene>
    <name evidence="2" type="ORF">CRDW_16620</name>
    <name evidence="3" type="ORF">SAMN05421785_102503</name>
</gene>
<feature type="signal peptide" evidence="1">
    <location>
        <begin position="1"/>
        <end position="19"/>
    </location>
</feature>
<evidence type="ECO:0000313" key="3">
    <source>
        <dbReference type="EMBL" id="SIS77399.1"/>
    </source>
</evidence>
<reference evidence="3 4" key="1">
    <citation type="submission" date="2017-01" db="EMBL/GenBank/DDBJ databases">
        <authorList>
            <person name="Mah S.A."/>
            <person name="Swanson W.J."/>
            <person name="Moy G.W."/>
            <person name="Vacquier V.D."/>
        </authorList>
    </citation>
    <scope>NUCLEOTIDE SEQUENCE [LARGE SCALE GENOMIC DNA]</scope>
    <source>
        <strain evidence="3 4">DSM 18014</strain>
    </source>
</reference>
<name>A0A1N7LUF9_9FLAO</name>
<reference evidence="2 5" key="2">
    <citation type="journal article" date="2020" name="Microbes Environ.">
        <title>Synthetic bacterial community of duckweed: a simple and stable system to study plant-microbe interactions.</title>
        <authorList>
            <person name="Ishizawa H."/>
            <person name="Tada M."/>
            <person name="Kuroda M."/>
            <person name="Inoue D."/>
            <person name="Futamata H."/>
            <person name="Ike M."/>
        </authorList>
    </citation>
    <scope>NUCLEOTIDE SEQUENCE [LARGE SCALE GENOMIC DNA]</scope>
    <source>
        <strain evidence="2 5">DW100</strain>
    </source>
</reference>
<feature type="chain" id="PRO_5012817368" evidence="1">
    <location>
        <begin position="20"/>
        <end position="121"/>
    </location>
</feature>
<keyword evidence="5" id="KW-1185">Reference proteome</keyword>
<reference evidence="2" key="3">
    <citation type="submission" date="2023-12" db="EMBL/GenBank/DDBJ databases">
        <title>Complete genome sequences of six duckweed-associated bacterial strains for studying community assembly in synthetic plant microbiome.</title>
        <authorList>
            <person name="Ishizawa H."/>
            <person name="Tada M."/>
            <person name="Tashiro Y."/>
            <person name="Kuroda M."/>
            <person name="Inoue D."/>
            <person name="Dohra H."/>
            <person name="Futamata H."/>
            <person name="Ike M."/>
        </authorList>
    </citation>
    <scope>NUCLEOTIDE SEQUENCE</scope>
    <source>
        <strain evidence="2">DW100</strain>
    </source>
</reference>
<protein>
    <submittedName>
        <fullName evidence="3">Uncharacterized protein</fullName>
    </submittedName>
</protein>
<evidence type="ECO:0000313" key="4">
    <source>
        <dbReference type="Proteomes" id="UP000185781"/>
    </source>
</evidence>
<proteinExistence type="predicted"/>
<dbReference type="EMBL" id="AP029022">
    <property type="protein sequence ID" value="BEV04288.1"/>
    <property type="molecule type" value="Genomic_DNA"/>
</dbReference>
<organism evidence="3 4">
    <name type="scientific">Chryseobacterium gambrini</name>
    <dbReference type="NCBI Taxonomy" id="373672"/>
    <lineage>
        <taxon>Bacteria</taxon>
        <taxon>Pseudomonadati</taxon>
        <taxon>Bacteroidota</taxon>
        <taxon>Flavobacteriia</taxon>
        <taxon>Flavobacteriales</taxon>
        <taxon>Weeksellaceae</taxon>
        <taxon>Chryseobacterium group</taxon>
        <taxon>Chryseobacterium</taxon>
    </lineage>
</organism>
<evidence type="ECO:0000256" key="1">
    <source>
        <dbReference type="SAM" id="SignalP"/>
    </source>
</evidence>
<evidence type="ECO:0000313" key="5">
    <source>
        <dbReference type="Proteomes" id="UP001380186"/>
    </source>
</evidence>
<sequence>MKKIILLILMTALSNLGTAQTKTTSSTKSSESYSYSTSFDAKQKESILNYLKKELGKEYKTTNQKLVWSKISDLETKNDKTFVKLEGNEIELNYQSKNDLLNPLILKKLKKISDFIESTNK</sequence>
<dbReference type="Proteomes" id="UP000185781">
    <property type="component" value="Unassembled WGS sequence"/>
</dbReference>
<accession>A0A1N7LUF9</accession>